<protein>
    <submittedName>
        <fullName evidence="1">Uncharacterized protein</fullName>
    </submittedName>
</protein>
<evidence type="ECO:0000313" key="2">
    <source>
        <dbReference type="Proteomes" id="UP001181693"/>
    </source>
</evidence>
<reference evidence="1" key="1">
    <citation type="thesis" date="2020" institute="ProQuest LLC" country="789 East Eisenhower Parkway, Ann Arbor, MI, USA">
        <title>Comparative Genomics and Chromosome Evolution.</title>
        <authorList>
            <person name="Mudd A.B."/>
        </authorList>
    </citation>
    <scope>NUCLEOTIDE SEQUENCE</scope>
    <source>
        <strain evidence="1">1538</strain>
        <tissue evidence="1">Blood</tissue>
    </source>
</reference>
<dbReference type="EMBL" id="DYDO01000009">
    <property type="protein sequence ID" value="DBA17858.1"/>
    <property type="molecule type" value="Genomic_DNA"/>
</dbReference>
<evidence type="ECO:0000313" key="1">
    <source>
        <dbReference type="EMBL" id="DBA17858.1"/>
    </source>
</evidence>
<accession>A0AAV3A7B9</accession>
<keyword evidence="2" id="KW-1185">Reference proteome</keyword>
<organism evidence="1 2">
    <name type="scientific">Pyxicephalus adspersus</name>
    <name type="common">African bullfrog</name>
    <dbReference type="NCBI Taxonomy" id="30357"/>
    <lineage>
        <taxon>Eukaryota</taxon>
        <taxon>Metazoa</taxon>
        <taxon>Chordata</taxon>
        <taxon>Craniata</taxon>
        <taxon>Vertebrata</taxon>
        <taxon>Euteleostomi</taxon>
        <taxon>Amphibia</taxon>
        <taxon>Batrachia</taxon>
        <taxon>Anura</taxon>
        <taxon>Neobatrachia</taxon>
        <taxon>Ranoidea</taxon>
        <taxon>Pyxicephalidae</taxon>
        <taxon>Pyxicephalinae</taxon>
        <taxon>Pyxicephalus</taxon>
    </lineage>
</organism>
<gene>
    <name evidence="1" type="ORF">GDO54_016173</name>
</gene>
<proteinExistence type="predicted"/>
<name>A0AAV3A7B9_PYXAD</name>
<comment type="caution">
    <text evidence="1">The sequence shown here is derived from an EMBL/GenBank/DDBJ whole genome shotgun (WGS) entry which is preliminary data.</text>
</comment>
<sequence length="93" mass="10388">MNYKILPIFPAGICNAATARIQRLATWLCLIQDFGWRTSHKPGISNFEISCCMLDQSETARQIAVVFRSVMASSIDCSSLFSINRNPLLEYAA</sequence>
<dbReference type="AlphaFoldDB" id="A0AAV3A7B9"/>
<dbReference type="Proteomes" id="UP001181693">
    <property type="component" value="Unassembled WGS sequence"/>
</dbReference>